<dbReference type="InterPro" id="IPR052534">
    <property type="entry name" value="Extracell_DNA_Util/SecSys_Comp"/>
</dbReference>
<dbReference type="AlphaFoldDB" id="A0A328C7B2"/>
<evidence type="ECO:0000256" key="2">
    <source>
        <dbReference type="SAM" id="Phobius"/>
    </source>
</evidence>
<protein>
    <recommendedName>
        <fullName evidence="5">Fimbrial assembly protein</fullName>
    </recommendedName>
</protein>
<keyword evidence="2" id="KW-0472">Membrane</keyword>
<evidence type="ECO:0000313" key="4">
    <source>
        <dbReference type="Proteomes" id="UP000249169"/>
    </source>
</evidence>
<feature type="transmembrane region" description="Helical" evidence="2">
    <location>
        <begin position="21"/>
        <end position="42"/>
    </location>
</feature>
<dbReference type="PANTHER" id="PTHR40278:SF1">
    <property type="entry name" value="DNA UTILIZATION PROTEIN HOFN"/>
    <property type="match status" value="1"/>
</dbReference>
<accession>A0A328C7B2</accession>
<organism evidence="3 4">
    <name type="scientific">Lujinxingia litoralis</name>
    <dbReference type="NCBI Taxonomy" id="2211119"/>
    <lineage>
        <taxon>Bacteria</taxon>
        <taxon>Deltaproteobacteria</taxon>
        <taxon>Bradymonadales</taxon>
        <taxon>Lujinxingiaceae</taxon>
        <taxon>Lujinxingia</taxon>
    </lineage>
</organism>
<dbReference type="InterPro" id="IPR007813">
    <property type="entry name" value="PilN"/>
</dbReference>
<dbReference type="PANTHER" id="PTHR40278">
    <property type="entry name" value="DNA UTILIZATION PROTEIN HOFN"/>
    <property type="match status" value="1"/>
</dbReference>
<feature type="coiled-coil region" evidence="1">
    <location>
        <begin position="47"/>
        <end position="94"/>
    </location>
</feature>
<dbReference type="RefSeq" id="WP_111730680.1">
    <property type="nucleotide sequence ID" value="NZ_QHKO01000007.1"/>
</dbReference>
<reference evidence="3 4" key="1">
    <citation type="submission" date="2018-05" db="EMBL/GenBank/DDBJ databases">
        <title>Lujinxingia marina gen. nov. sp. nov., a new facultative anaerobic member of the class Deltaproteobacteria, and proposal of Lujinxingaceae fam. nov.</title>
        <authorList>
            <person name="Li C.-M."/>
        </authorList>
    </citation>
    <scope>NUCLEOTIDE SEQUENCE [LARGE SCALE GENOMIC DNA]</scope>
    <source>
        <strain evidence="3 4">B210</strain>
    </source>
</reference>
<evidence type="ECO:0008006" key="5">
    <source>
        <dbReference type="Google" id="ProtNLM"/>
    </source>
</evidence>
<sequence>MIRVNLLPIKQARRRSAGRTQLLLFAGLLIAELVILFVFYLVESEKLDTRQTEVTGLQREVSAIENEVADARTLEKEAEALDAQLAVLNELEARRIGPVRMLDEVQAMLSPPRNEEERVAQLRRDWNVEWDTRRLWIESFTEGEGAFSLEGMAGTADDVAEFLQRMTTARHFNNVQLEYVETASSAGRSGAGAMRMVRFRIFGELSYIGYAAAQDTDANQGS</sequence>
<comment type="caution">
    <text evidence="3">The sequence shown here is derived from an EMBL/GenBank/DDBJ whole genome shotgun (WGS) entry which is preliminary data.</text>
</comment>
<dbReference type="OrthoDB" id="5504650at2"/>
<keyword evidence="4" id="KW-1185">Reference proteome</keyword>
<evidence type="ECO:0000313" key="3">
    <source>
        <dbReference type="EMBL" id="RAL20949.1"/>
    </source>
</evidence>
<keyword evidence="2" id="KW-1133">Transmembrane helix</keyword>
<keyword evidence="1" id="KW-0175">Coiled coil</keyword>
<name>A0A328C7B2_9DELT</name>
<keyword evidence="2" id="KW-0812">Transmembrane</keyword>
<dbReference type="EMBL" id="QHKO01000007">
    <property type="protein sequence ID" value="RAL20949.1"/>
    <property type="molecule type" value="Genomic_DNA"/>
</dbReference>
<gene>
    <name evidence="3" type="ORF">DL240_14860</name>
</gene>
<dbReference type="Pfam" id="PF05137">
    <property type="entry name" value="PilN"/>
    <property type="match status" value="1"/>
</dbReference>
<dbReference type="Proteomes" id="UP000249169">
    <property type="component" value="Unassembled WGS sequence"/>
</dbReference>
<evidence type="ECO:0000256" key="1">
    <source>
        <dbReference type="SAM" id="Coils"/>
    </source>
</evidence>
<proteinExistence type="predicted"/>